<reference evidence="9" key="1">
    <citation type="submission" date="2015-11" db="EMBL/GenBank/DDBJ databases">
        <title>De novo transcriptome assembly of four potential Pierce s Disease insect vectors from Arizona vineyards.</title>
        <authorList>
            <person name="Tassone E.E."/>
        </authorList>
    </citation>
    <scope>NUCLEOTIDE SEQUENCE</scope>
</reference>
<keyword evidence="5" id="KW-0479">Metal-binding</keyword>
<comment type="cofactor">
    <cofactor evidence="1">
        <name>a divalent metal cation</name>
        <dbReference type="ChEBI" id="CHEBI:60240"/>
    </cofactor>
</comment>
<comment type="subcellular location">
    <subcellularLocation>
        <location evidence="2">Nucleus</location>
    </subcellularLocation>
</comment>
<feature type="non-terminal residue" evidence="9">
    <location>
        <position position="1"/>
    </location>
</feature>
<keyword evidence="7" id="KW-0539">Nucleus</keyword>
<feature type="domain" description="DDE Tnp4" evidence="8">
    <location>
        <begin position="82"/>
        <end position="248"/>
    </location>
</feature>
<keyword evidence="6" id="KW-0378">Hydrolase</keyword>
<evidence type="ECO:0000256" key="5">
    <source>
        <dbReference type="ARBA" id="ARBA00022723"/>
    </source>
</evidence>
<dbReference type="InterPro" id="IPR045249">
    <property type="entry name" value="HARBI1-like"/>
</dbReference>
<evidence type="ECO:0000313" key="9">
    <source>
        <dbReference type="EMBL" id="JAT11203.1"/>
    </source>
</evidence>
<evidence type="ECO:0000256" key="2">
    <source>
        <dbReference type="ARBA" id="ARBA00004123"/>
    </source>
</evidence>
<evidence type="ECO:0000259" key="8">
    <source>
        <dbReference type="Pfam" id="PF13359"/>
    </source>
</evidence>
<evidence type="ECO:0000256" key="7">
    <source>
        <dbReference type="ARBA" id="ARBA00023242"/>
    </source>
</evidence>
<dbReference type="Pfam" id="PF13359">
    <property type="entry name" value="DDE_Tnp_4"/>
    <property type="match status" value="1"/>
</dbReference>
<gene>
    <name evidence="9" type="ORF">g.53049</name>
</gene>
<name>A0A1B6KID6_9HEMI</name>
<dbReference type="InterPro" id="IPR027806">
    <property type="entry name" value="HARBI1_dom"/>
</dbReference>
<dbReference type="GO" id="GO:0005634">
    <property type="term" value="C:nucleus"/>
    <property type="evidence" value="ECO:0007669"/>
    <property type="project" value="UniProtKB-SubCell"/>
</dbReference>
<proteinExistence type="inferred from homology"/>
<dbReference type="EMBL" id="GEBQ01028774">
    <property type="protein sequence ID" value="JAT11203.1"/>
    <property type="molecule type" value="Transcribed_RNA"/>
</dbReference>
<dbReference type="PANTHER" id="PTHR22930:SF269">
    <property type="entry name" value="NUCLEASE HARBI1-LIKE PROTEIN"/>
    <property type="match status" value="1"/>
</dbReference>
<sequence length="306" mass="34706">LLYNSVFIPTIKFIATGNTFRSLAFEYRIGRSTVSKLIRETCTVLWATMKEKFMKLPNTEEWEEIANGFNTRANFPNCIGALDGKHIRIVNPQGSGSEYFNYKQFFSVVLLALVDSNYCFTAIDIGSYGKNSDSNIFRQSALHNLLVKGKLSIPNDQRLPDSEDDTPMPFVIVADEAFSMTQHVLRPYAKRNLTTQKRLFNYRLSRARRFVECTFGLLANKWRVFHGAICLDSEFVVEVVQAACVLHNFVRVRDGFQFEDTLSCPLEDIPVLGTGGAPLTAKAIRDRFANYFTSPAGSVPWQFDMI</sequence>
<dbReference type="PANTHER" id="PTHR22930">
    <property type="match status" value="1"/>
</dbReference>
<accession>A0A1B6KID6</accession>
<keyword evidence="4" id="KW-0540">Nuclease</keyword>
<evidence type="ECO:0000256" key="4">
    <source>
        <dbReference type="ARBA" id="ARBA00022722"/>
    </source>
</evidence>
<evidence type="ECO:0000256" key="1">
    <source>
        <dbReference type="ARBA" id="ARBA00001968"/>
    </source>
</evidence>
<comment type="similarity">
    <text evidence="3">Belongs to the HARBI1 family.</text>
</comment>
<evidence type="ECO:0000256" key="3">
    <source>
        <dbReference type="ARBA" id="ARBA00006958"/>
    </source>
</evidence>
<dbReference type="GO" id="GO:0046872">
    <property type="term" value="F:metal ion binding"/>
    <property type="evidence" value="ECO:0007669"/>
    <property type="project" value="UniProtKB-KW"/>
</dbReference>
<dbReference type="GO" id="GO:0016787">
    <property type="term" value="F:hydrolase activity"/>
    <property type="evidence" value="ECO:0007669"/>
    <property type="project" value="UniProtKB-KW"/>
</dbReference>
<protein>
    <recommendedName>
        <fullName evidence="8">DDE Tnp4 domain-containing protein</fullName>
    </recommendedName>
</protein>
<dbReference type="GO" id="GO:0004518">
    <property type="term" value="F:nuclease activity"/>
    <property type="evidence" value="ECO:0007669"/>
    <property type="project" value="UniProtKB-KW"/>
</dbReference>
<organism evidence="9">
    <name type="scientific">Graphocephala atropunctata</name>
    <dbReference type="NCBI Taxonomy" id="36148"/>
    <lineage>
        <taxon>Eukaryota</taxon>
        <taxon>Metazoa</taxon>
        <taxon>Ecdysozoa</taxon>
        <taxon>Arthropoda</taxon>
        <taxon>Hexapoda</taxon>
        <taxon>Insecta</taxon>
        <taxon>Pterygota</taxon>
        <taxon>Neoptera</taxon>
        <taxon>Paraneoptera</taxon>
        <taxon>Hemiptera</taxon>
        <taxon>Auchenorrhyncha</taxon>
        <taxon>Membracoidea</taxon>
        <taxon>Cicadellidae</taxon>
        <taxon>Cicadellinae</taxon>
        <taxon>Cicadellini</taxon>
        <taxon>Graphocephala</taxon>
    </lineage>
</organism>
<dbReference type="AlphaFoldDB" id="A0A1B6KID6"/>
<evidence type="ECO:0000256" key="6">
    <source>
        <dbReference type="ARBA" id="ARBA00022801"/>
    </source>
</evidence>